<dbReference type="SUPFAM" id="SSF52172">
    <property type="entry name" value="CheY-like"/>
    <property type="match status" value="1"/>
</dbReference>
<protein>
    <submittedName>
        <fullName evidence="3">Response regulator receiver domain-containing protein</fullName>
    </submittedName>
</protein>
<reference evidence="3 4" key="1">
    <citation type="submission" date="2016-10" db="EMBL/GenBank/DDBJ databases">
        <authorList>
            <person name="Varghese N."/>
            <person name="Submissions S."/>
        </authorList>
    </citation>
    <scope>NUCLEOTIDE SEQUENCE [LARGE SCALE GENOMIC DNA]</scope>
    <source>
        <strain evidence="3 4">DSM 18839</strain>
    </source>
</reference>
<dbReference type="Proteomes" id="UP000198615">
    <property type="component" value="Unassembled WGS sequence"/>
</dbReference>
<name>A0A8G2BJA3_9PROT</name>
<dbReference type="AlphaFoldDB" id="A0A8G2BJA3"/>
<dbReference type="PROSITE" id="PS50110">
    <property type="entry name" value="RESPONSE_REGULATORY"/>
    <property type="match status" value="1"/>
</dbReference>
<evidence type="ECO:0000313" key="4">
    <source>
        <dbReference type="Proteomes" id="UP000198615"/>
    </source>
</evidence>
<evidence type="ECO:0000256" key="1">
    <source>
        <dbReference type="PROSITE-ProRule" id="PRU00169"/>
    </source>
</evidence>
<dbReference type="GO" id="GO:0000160">
    <property type="term" value="P:phosphorelay signal transduction system"/>
    <property type="evidence" value="ECO:0007669"/>
    <property type="project" value="InterPro"/>
</dbReference>
<sequence>MSLAQEYGELRVLIVEDDRASRMLTAAFLEQLGIGQIKEAADGESALRVLRAYPADVIICDMMMEPMDGVTFVRRVRTDAQSSNPYVPIILVTAQADRAAVRAARDAGVNLLMAKPITLEALRRRIEVVLNERREFILNQTYVGPDRRRQDVPIGRRPNRRRD</sequence>
<dbReference type="SMART" id="SM00448">
    <property type="entry name" value="REC"/>
    <property type="match status" value="1"/>
</dbReference>
<dbReference type="PANTHER" id="PTHR43228">
    <property type="entry name" value="TWO-COMPONENT RESPONSE REGULATOR"/>
    <property type="match status" value="1"/>
</dbReference>
<dbReference type="InterPro" id="IPR011006">
    <property type="entry name" value="CheY-like_superfamily"/>
</dbReference>
<feature type="domain" description="Response regulatory" evidence="2">
    <location>
        <begin position="11"/>
        <end position="130"/>
    </location>
</feature>
<evidence type="ECO:0000313" key="3">
    <source>
        <dbReference type="EMBL" id="SDF57919.1"/>
    </source>
</evidence>
<keyword evidence="4" id="KW-1185">Reference proteome</keyword>
<dbReference type="Pfam" id="PF00072">
    <property type="entry name" value="Response_reg"/>
    <property type="match status" value="1"/>
</dbReference>
<dbReference type="PANTHER" id="PTHR43228:SF1">
    <property type="entry name" value="TWO-COMPONENT RESPONSE REGULATOR ARR22"/>
    <property type="match status" value="1"/>
</dbReference>
<accession>A0A8G2BJA3</accession>
<proteinExistence type="predicted"/>
<dbReference type="RefSeq" id="WP_175474159.1">
    <property type="nucleotide sequence ID" value="NZ_FNBW01000004.1"/>
</dbReference>
<gene>
    <name evidence="3" type="ORF">SAMN05660686_01738</name>
</gene>
<comment type="caution">
    <text evidence="3">The sequence shown here is derived from an EMBL/GenBank/DDBJ whole genome shotgun (WGS) entry which is preliminary data.</text>
</comment>
<keyword evidence="1" id="KW-0597">Phosphoprotein</keyword>
<organism evidence="3 4">
    <name type="scientific">Thalassobaculum litoreum DSM 18839</name>
    <dbReference type="NCBI Taxonomy" id="1123362"/>
    <lineage>
        <taxon>Bacteria</taxon>
        <taxon>Pseudomonadati</taxon>
        <taxon>Pseudomonadota</taxon>
        <taxon>Alphaproteobacteria</taxon>
        <taxon>Rhodospirillales</taxon>
        <taxon>Thalassobaculaceae</taxon>
        <taxon>Thalassobaculum</taxon>
    </lineage>
</organism>
<dbReference type="EMBL" id="FNBW01000004">
    <property type="protein sequence ID" value="SDF57919.1"/>
    <property type="molecule type" value="Genomic_DNA"/>
</dbReference>
<dbReference type="InterPro" id="IPR052048">
    <property type="entry name" value="ST_Response_Regulator"/>
</dbReference>
<dbReference type="InterPro" id="IPR001789">
    <property type="entry name" value="Sig_transdc_resp-reg_receiver"/>
</dbReference>
<evidence type="ECO:0000259" key="2">
    <source>
        <dbReference type="PROSITE" id="PS50110"/>
    </source>
</evidence>
<feature type="modified residue" description="4-aspartylphosphate" evidence="1">
    <location>
        <position position="61"/>
    </location>
</feature>
<dbReference type="Gene3D" id="3.40.50.2300">
    <property type="match status" value="1"/>
</dbReference>